<keyword evidence="3" id="KW-1185">Reference proteome</keyword>
<reference evidence="2" key="1">
    <citation type="submission" date="2022-01" db="EMBL/GenBank/DDBJ databases">
        <title>Colwellia maritima, isolated from seawater.</title>
        <authorList>
            <person name="Kristyanto S."/>
            <person name="Jung J."/>
            <person name="Jeon C.O."/>
        </authorList>
    </citation>
    <scope>NUCLEOTIDE SEQUENCE</scope>
    <source>
        <strain evidence="2">MSW7</strain>
    </source>
</reference>
<protein>
    <submittedName>
        <fullName evidence="2">TIGR04219 family outer membrane beta-barrel protein</fullName>
    </submittedName>
</protein>
<organism evidence="2 3">
    <name type="scientific">Colwellia maritima</name>
    <dbReference type="NCBI Taxonomy" id="2912588"/>
    <lineage>
        <taxon>Bacteria</taxon>
        <taxon>Pseudomonadati</taxon>
        <taxon>Pseudomonadota</taxon>
        <taxon>Gammaproteobacteria</taxon>
        <taxon>Alteromonadales</taxon>
        <taxon>Colwelliaceae</taxon>
        <taxon>Colwellia</taxon>
    </lineage>
</organism>
<dbReference type="RefSeq" id="WP_242287292.1">
    <property type="nucleotide sequence ID" value="NZ_JAKKSL010000003.1"/>
</dbReference>
<dbReference type="EMBL" id="JAKKSL010000003">
    <property type="protein sequence ID" value="MCI2284829.1"/>
    <property type="molecule type" value="Genomic_DNA"/>
</dbReference>
<evidence type="ECO:0000313" key="3">
    <source>
        <dbReference type="Proteomes" id="UP001139646"/>
    </source>
</evidence>
<name>A0ABS9X3S3_9GAMM</name>
<sequence length="262" mass="28766">MKKAIIITSLAAVLSTNSQADTLLGLYIGGQIWANQADGSFGEGELAEDQTSFSFKDKTQSNYFIALEHPIPLIPNLKIASTTLDTKGNTDLQSQFTFGGQTYDVNAHVDAVFDLSYIDYTFYYELFDNDLLTIDFGLTARDIDTHISASSIYSSDTEEGGQNTITSELGGSGIVPMLYVSTIVGLPFTGFNVFAEGNFASYDDQTLYDYQVGVSYEVLDNLAVDLNVMLGYRSMKLELNDLDDLYSDLTFDGVFVGTIVHF</sequence>
<evidence type="ECO:0000256" key="1">
    <source>
        <dbReference type="SAM" id="SignalP"/>
    </source>
</evidence>
<comment type="caution">
    <text evidence="2">The sequence shown here is derived from an EMBL/GenBank/DDBJ whole genome shotgun (WGS) entry which is preliminary data.</text>
</comment>
<evidence type="ECO:0000313" key="2">
    <source>
        <dbReference type="EMBL" id="MCI2284829.1"/>
    </source>
</evidence>
<feature type="chain" id="PRO_5046230851" evidence="1">
    <location>
        <begin position="21"/>
        <end position="262"/>
    </location>
</feature>
<keyword evidence="1" id="KW-0732">Signal</keyword>
<gene>
    <name evidence="2" type="ORF">L3081_17320</name>
</gene>
<dbReference type="Proteomes" id="UP001139646">
    <property type="component" value="Unassembled WGS sequence"/>
</dbReference>
<dbReference type="NCBIfam" id="TIGR04219">
    <property type="entry name" value="OMP_w_GlyGly"/>
    <property type="match status" value="1"/>
</dbReference>
<proteinExistence type="predicted"/>
<feature type="signal peptide" evidence="1">
    <location>
        <begin position="1"/>
        <end position="20"/>
    </location>
</feature>
<accession>A0ABS9X3S3</accession>
<dbReference type="InterPro" id="IPR026387">
    <property type="entry name" value="OMP_w_GlyGly"/>
</dbReference>